<gene>
    <name evidence="1" type="ORF">ERS007739_02677</name>
</gene>
<accession>A0A916LBQ2</accession>
<evidence type="ECO:0000313" key="2">
    <source>
        <dbReference type="Proteomes" id="UP000039021"/>
    </source>
</evidence>
<name>A0A916LBQ2_MYCTX</name>
<dbReference type="EMBL" id="CSBK01001257">
    <property type="protein sequence ID" value="COY48163.1"/>
    <property type="molecule type" value="Genomic_DNA"/>
</dbReference>
<sequence length="118" mass="12496">MGALRPGGEHGLQLRGICGQFVNSGLDRVDEFDDGLGGVFLQIAVAVSGIAVDENVDVGPGDRRLDVQQVRHPWLDVRVIADVTFAVGHGGANLLGGQCRIVEQVDQTGIGARRFAHL</sequence>
<reference evidence="2" key="1">
    <citation type="submission" date="2015-03" db="EMBL/GenBank/DDBJ databases">
        <authorList>
            <consortium name="Pathogen Informatics"/>
        </authorList>
    </citation>
    <scope>NUCLEOTIDE SEQUENCE [LARGE SCALE GENOMIC DNA]</scope>
    <source>
        <strain evidence="2">N09902308</strain>
    </source>
</reference>
<dbReference type="Proteomes" id="UP000039021">
    <property type="component" value="Unassembled WGS sequence"/>
</dbReference>
<proteinExistence type="predicted"/>
<comment type="caution">
    <text evidence="1">The sequence shown here is derived from an EMBL/GenBank/DDBJ whole genome shotgun (WGS) entry which is preliminary data.</text>
</comment>
<dbReference type="AlphaFoldDB" id="A0A916LBQ2"/>
<evidence type="ECO:0000313" key="1">
    <source>
        <dbReference type="EMBL" id="COY48163.1"/>
    </source>
</evidence>
<organism evidence="1 2">
    <name type="scientific">Mycobacterium tuberculosis</name>
    <dbReference type="NCBI Taxonomy" id="1773"/>
    <lineage>
        <taxon>Bacteria</taxon>
        <taxon>Bacillati</taxon>
        <taxon>Actinomycetota</taxon>
        <taxon>Actinomycetes</taxon>
        <taxon>Mycobacteriales</taxon>
        <taxon>Mycobacteriaceae</taxon>
        <taxon>Mycobacterium</taxon>
        <taxon>Mycobacterium tuberculosis complex</taxon>
    </lineage>
</organism>
<protein>
    <submittedName>
        <fullName evidence="1">Uncharacterized protein</fullName>
    </submittedName>
</protein>